<dbReference type="Pfam" id="PF00109">
    <property type="entry name" value="ketoacyl-synt"/>
    <property type="match status" value="1"/>
</dbReference>
<evidence type="ECO:0000256" key="5">
    <source>
        <dbReference type="ARBA" id="ARBA00023098"/>
    </source>
</evidence>
<dbReference type="CDD" id="cd00834">
    <property type="entry name" value="KAS_I_II"/>
    <property type="match status" value="1"/>
</dbReference>
<dbReference type="PANTHER" id="PTHR11712:SF336">
    <property type="entry name" value="3-OXOACYL-[ACYL-CARRIER-PROTEIN] SYNTHASE, MITOCHONDRIAL"/>
    <property type="match status" value="1"/>
</dbReference>
<dbReference type="AlphaFoldDB" id="A9V9H2"/>
<accession>A9V9H2</accession>
<evidence type="ECO:0000256" key="6">
    <source>
        <dbReference type="ARBA" id="ARBA00023160"/>
    </source>
</evidence>
<feature type="domain" description="Ketosynthase family 3 (KS3)" evidence="11">
    <location>
        <begin position="2"/>
        <end position="428"/>
    </location>
</feature>
<evidence type="ECO:0000256" key="8">
    <source>
        <dbReference type="PIRNR" id="PIRNR000447"/>
    </source>
</evidence>
<dbReference type="InterPro" id="IPR018201">
    <property type="entry name" value="Ketoacyl_synth_AS"/>
</dbReference>
<keyword evidence="3 8" id="KW-0808">Transferase</keyword>
<dbReference type="PROSITE" id="PS52004">
    <property type="entry name" value="KS3_2"/>
    <property type="match status" value="1"/>
</dbReference>
<dbReference type="InterPro" id="IPR020841">
    <property type="entry name" value="PKS_Beta-ketoAc_synthase_dom"/>
</dbReference>
<evidence type="ECO:0000313" key="12">
    <source>
        <dbReference type="EMBL" id="EDQ85863.1"/>
    </source>
</evidence>
<keyword evidence="7" id="KW-0012">Acyltransferase</keyword>
<dbReference type="Pfam" id="PF02801">
    <property type="entry name" value="Ketoacyl-synt_C"/>
    <property type="match status" value="1"/>
</dbReference>
<dbReference type="eggNOG" id="KOG1394">
    <property type="taxonomic scope" value="Eukaryota"/>
</dbReference>
<dbReference type="NCBIfam" id="TIGR03150">
    <property type="entry name" value="fabF"/>
    <property type="match status" value="1"/>
</dbReference>
<dbReference type="Gene3D" id="3.40.47.10">
    <property type="match status" value="1"/>
</dbReference>
<dbReference type="PROSITE" id="PS00606">
    <property type="entry name" value="KS3_1"/>
    <property type="match status" value="1"/>
</dbReference>
<protein>
    <recommendedName>
        <fullName evidence="8">3-oxoacyl-[acyl-carrier-protein] synthase</fullName>
    </recommendedName>
</protein>
<keyword evidence="5" id="KW-0443">Lipid metabolism</keyword>
<organism evidence="12 13">
    <name type="scientific">Monosiga brevicollis</name>
    <name type="common">Choanoflagellate</name>
    <dbReference type="NCBI Taxonomy" id="81824"/>
    <lineage>
        <taxon>Eukaryota</taxon>
        <taxon>Choanoflagellata</taxon>
        <taxon>Craspedida</taxon>
        <taxon>Salpingoecidae</taxon>
        <taxon>Monosiga</taxon>
    </lineage>
</organism>
<dbReference type="EMBL" id="CH991570">
    <property type="protein sequence ID" value="EDQ85863.1"/>
    <property type="molecule type" value="Genomic_DNA"/>
</dbReference>
<dbReference type="KEGG" id="mbr:MONBRDRAFT_34033"/>
<dbReference type="InterPro" id="IPR014031">
    <property type="entry name" value="Ketoacyl_synth_C"/>
</dbReference>
<dbReference type="PANTHER" id="PTHR11712">
    <property type="entry name" value="POLYKETIDE SYNTHASE-RELATED"/>
    <property type="match status" value="1"/>
</dbReference>
<keyword evidence="2 8" id="KW-0444">Lipid biosynthesis</keyword>
<dbReference type="GO" id="GO:0006633">
    <property type="term" value="P:fatty acid biosynthetic process"/>
    <property type="evidence" value="ECO:0000318"/>
    <property type="project" value="GO_Central"/>
</dbReference>
<evidence type="ECO:0000256" key="4">
    <source>
        <dbReference type="ARBA" id="ARBA00022832"/>
    </source>
</evidence>
<keyword evidence="13" id="KW-1185">Reference proteome</keyword>
<sequence length="429" mass="44829">MARRVVVTGLGLITPLGCGPHPRLYEHLLHKASGVRQLRDREAYEQAKVPVHIAAEVPALDQDSELGFDPAHYSYPLHRRALPPNIQFALAAAEQALCDAQLTTRDQPDLQAHAGLDPTRAGVAVGTGISGVHDLLSNQTLLQERGHRRVSPYLIPNALVNMSAGLVSIHHNLQGPNLSASTACATGAHSIGDAFRMIKYDDADIMVCGGAEACIHPLIMSGFARAKALASTFNDTPDRASRPFDQARAGFVMGEGAAVLILEEEAHARARNAPIYAQVLGYGASGDAHHITAPHPSGRGAIGCMQAALREARLEGSDVQYVNAHATSTPIGDEIEGRAIAQVCGPSVAVSSTKGATGHLLGAAGALEAAFAILALKHQTAPPTLNLESPAEGLDLNLLTQATQLSLDVALSNSFGFGGTNVSLAFGKA</sequence>
<dbReference type="SUPFAM" id="SSF53901">
    <property type="entry name" value="Thiolase-like"/>
    <property type="match status" value="2"/>
</dbReference>
<evidence type="ECO:0000313" key="13">
    <source>
        <dbReference type="Proteomes" id="UP000001357"/>
    </source>
</evidence>
<dbReference type="Proteomes" id="UP000001357">
    <property type="component" value="Unassembled WGS sequence"/>
</dbReference>
<keyword evidence="6 8" id="KW-0275">Fatty acid biosynthesis</keyword>
<dbReference type="RefSeq" id="XP_001749342.1">
    <property type="nucleotide sequence ID" value="XM_001749290.1"/>
</dbReference>
<dbReference type="InterPro" id="IPR016039">
    <property type="entry name" value="Thiolase-like"/>
</dbReference>
<reference evidence="12 13" key="1">
    <citation type="journal article" date="2008" name="Nature">
        <title>The genome of the choanoflagellate Monosiga brevicollis and the origin of metazoans.</title>
        <authorList>
            <consortium name="JGI Sequencing"/>
            <person name="King N."/>
            <person name="Westbrook M.J."/>
            <person name="Young S.L."/>
            <person name="Kuo A."/>
            <person name="Abedin M."/>
            <person name="Chapman J."/>
            <person name="Fairclough S."/>
            <person name="Hellsten U."/>
            <person name="Isogai Y."/>
            <person name="Letunic I."/>
            <person name="Marr M."/>
            <person name="Pincus D."/>
            <person name="Putnam N."/>
            <person name="Rokas A."/>
            <person name="Wright K.J."/>
            <person name="Zuzow R."/>
            <person name="Dirks W."/>
            <person name="Good M."/>
            <person name="Goodstein D."/>
            <person name="Lemons D."/>
            <person name="Li W."/>
            <person name="Lyons J.B."/>
            <person name="Morris A."/>
            <person name="Nichols S."/>
            <person name="Richter D.J."/>
            <person name="Salamov A."/>
            <person name="Bork P."/>
            <person name="Lim W.A."/>
            <person name="Manning G."/>
            <person name="Miller W.T."/>
            <person name="McGinnis W."/>
            <person name="Shapiro H."/>
            <person name="Tjian R."/>
            <person name="Grigoriev I.V."/>
            <person name="Rokhsar D."/>
        </authorList>
    </citation>
    <scope>NUCLEOTIDE SEQUENCE [LARGE SCALE GENOMIC DNA]</scope>
    <source>
        <strain evidence="13">MX1 / ATCC 50154</strain>
    </source>
</reference>
<dbReference type="InParanoid" id="A9V9H2"/>
<evidence type="ECO:0000256" key="9">
    <source>
        <dbReference type="PIRSR" id="PIRSR000447-1"/>
    </source>
</evidence>
<feature type="active site" description="For beta-ketoacyl synthase activity" evidence="9">
    <location>
        <position position="184"/>
    </location>
</feature>
<dbReference type="GO" id="GO:0004315">
    <property type="term" value="F:3-oxoacyl-[acyl-carrier-protein] synthase activity"/>
    <property type="evidence" value="ECO:0000318"/>
    <property type="project" value="GO_Central"/>
</dbReference>
<evidence type="ECO:0000259" key="11">
    <source>
        <dbReference type="PROSITE" id="PS52004"/>
    </source>
</evidence>
<keyword evidence="4" id="KW-0276">Fatty acid metabolism</keyword>
<dbReference type="GeneID" id="5894604"/>
<dbReference type="GO" id="GO:0005739">
    <property type="term" value="C:mitochondrion"/>
    <property type="evidence" value="ECO:0000318"/>
    <property type="project" value="GO_Central"/>
</dbReference>
<dbReference type="OMA" id="DVMVCGA"/>
<dbReference type="FunFam" id="3.40.47.10:FF:000018">
    <property type="entry name" value="3-oxoacyl-[acyl-carrier-protein] synthase 2"/>
    <property type="match status" value="1"/>
</dbReference>
<gene>
    <name evidence="12" type="ORF">MONBRDRAFT_34033</name>
</gene>
<evidence type="ECO:0000256" key="1">
    <source>
        <dbReference type="ARBA" id="ARBA00008467"/>
    </source>
</evidence>
<dbReference type="NCBIfam" id="NF005589">
    <property type="entry name" value="PRK07314.1"/>
    <property type="match status" value="1"/>
</dbReference>
<evidence type="ECO:0000256" key="10">
    <source>
        <dbReference type="RuleBase" id="RU003694"/>
    </source>
</evidence>
<name>A9V9H2_MONBE</name>
<evidence type="ECO:0000256" key="7">
    <source>
        <dbReference type="ARBA" id="ARBA00023315"/>
    </source>
</evidence>
<evidence type="ECO:0000256" key="2">
    <source>
        <dbReference type="ARBA" id="ARBA00022516"/>
    </source>
</evidence>
<dbReference type="PIRSF" id="PIRSF000447">
    <property type="entry name" value="KAS_II"/>
    <property type="match status" value="1"/>
</dbReference>
<evidence type="ECO:0000256" key="3">
    <source>
        <dbReference type="ARBA" id="ARBA00022679"/>
    </source>
</evidence>
<dbReference type="FunCoup" id="A9V9H2">
    <property type="interactions" value="935"/>
</dbReference>
<dbReference type="InterPro" id="IPR014030">
    <property type="entry name" value="Ketoacyl_synth_N"/>
</dbReference>
<dbReference type="STRING" id="81824.A9V9H2"/>
<comment type="similarity">
    <text evidence="1 8 10">Belongs to the thiolase-like superfamily. Beta-ketoacyl-ACP synthases family.</text>
</comment>
<dbReference type="SMART" id="SM00825">
    <property type="entry name" value="PKS_KS"/>
    <property type="match status" value="1"/>
</dbReference>
<proteinExistence type="inferred from homology"/>
<dbReference type="InterPro" id="IPR000794">
    <property type="entry name" value="Beta-ketoacyl_synthase"/>
</dbReference>
<dbReference type="InterPro" id="IPR017568">
    <property type="entry name" value="3-oxoacyl-ACP_synth-2"/>
</dbReference>